<protein>
    <recommendedName>
        <fullName evidence="4">Secreted protein</fullName>
    </recommendedName>
</protein>
<dbReference type="AlphaFoldDB" id="A0A0E9TTM2"/>
<keyword evidence="2" id="KW-0732">Signal</keyword>
<sequence length="68" mass="7461">MPCPNIPNANTALMYLAKVMCCHIMCILLSHDCAETCGQSKPEIQRDSDSLSPSTPDNKHLQWGEGIT</sequence>
<evidence type="ECO:0000256" key="2">
    <source>
        <dbReference type="SAM" id="SignalP"/>
    </source>
</evidence>
<organism evidence="3">
    <name type="scientific">Anguilla anguilla</name>
    <name type="common">European freshwater eel</name>
    <name type="synonym">Muraena anguilla</name>
    <dbReference type="NCBI Taxonomy" id="7936"/>
    <lineage>
        <taxon>Eukaryota</taxon>
        <taxon>Metazoa</taxon>
        <taxon>Chordata</taxon>
        <taxon>Craniata</taxon>
        <taxon>Vertebrata</taxon>
        <taxon>Euteleostomi</taxon>
        <taxon>Actinopterygii</taxon>
        <taxon>Neopterygii</taxon>
        <taxon>Teleostei</taxon>
        <taxon>Anguilliformes</taxon>
        <taxon>Anguillidae</taxon>
        <taxon>Anguilla</taxon>
    </lineage>
</organism>
<reference evidence="3" key="1">
    <citation type="submission" date="2014-11" db="EMBL/GenBank/DDBJ databases">
        <authorList>
            <person name="Amaro Gonzalez C."/>
        </authorList>
    </citation>
    <scope>NUCLEOTIDE SEQUENCE</scope>
</reference>
<feature type="signal peptide" evidence="2">
    <location>
        <begin position="1"/>
        <end position="21"/>
    </location>
</feature>
<reference evidence="3" key="2">
    <citation type="journal article" date="2015" name="Fish Shellfish Immunol.">
        <title>Early steps in the European eel (Anguilla anguilla)-Vibrio vulnificus interaction in the gills: Role of the RtxA13 toxin.</title>
        <authorList>
            <person name="Callol A."/>
            <person name="Pajuelo D."/>
            <person name="Ebbesson L."/>
            <person name="Teles M."/>
            <person name="MacKenzie S."/>
            <person name="Amaro C."/>
        </authorList>
    </citation>
    <scope>NUCLEOTIDE SEQUENCE</scope>
</reference>
<accession>A0A0E9TTM2</accession>
<evidence type="ECO:0000256" key="1">
    <source>
        <dbReference type="SAM" id="MobiDB-lite"/>
    </source>
</evidence>
<feature type="region of interest" description="Disordered" evidence="1">
    <location>
        <begin position="42"/>
        <end position="68"/>
    </location>
</feature>
<evidence type="ECO:0008006" key="4">
    <source>
        <dbReference type="Google" id="ProtNLM"/>
    </source>
</evidence>
<dbReference type="EMBL" id="GBXM01051528">
    <property type="protein sequence ID" value="JAH57049.1"/>
    <property type="molecule type" value="Transcribed_RNA"/>
</dbReference>
<proteinExistence type="predicted"/>
<evidence type="ECO:0000313" key="3">
    <source>
        <dbReference type="EMBL" id="JAH57049.1"/>
    </source>
</evidence>
<feature type="chain" id="PRO_5002432839" description="Secreted protein" evidence="2">
    <location>
        <begin position="22"/>
        <end position="68"/>
    </location>
</feature>
<name>A0A0E9TTM2_ANGAN</name>